<dbReference type="Pfam" id="PF05437">
    <property type="entry name" value="AzlD"/>
    <property type="match status" value="1"/>
</dbReference>
<keyword evidence="1" id="KW-0472">Membrane</keyword>
<comment type="caution">
    <text evidence="2">The sequence shown here is derived from an EMBL/GenBank/DDBJ whole genome shotgun (WGS) entry which is preliminary data.</text>
</comment>
<protein>
    <submittedName>
        <fullName evidence="2">AzlD domain-containing protein</fullName>
    </submittedName>
</protein>
<sequence length="104" mass="10871">MTLWSAVLLACIACMLLKLAGYLTPTHWLDKPRTARITDLLTVALLAALVATQTLASGQSIVLDARVPAVIVAAILLSVRAPFLLVVLAGAVTAALLRLWGLAA</sequence>
<dbReference type="Proteomes" id="UP000321196">
    <property type="component" value="Unassembled WGS sequence"/>
</dbReference>
<feature type="transmembrane region" description="Helical" evidence="1">
    <location>
        <begin position="37"/>
        <end position="57"/>
    </location>
</feature>
<proteinExistence type="predicted"/>
<dbReference type="EMBL" id="VRSW01000001">
    <property type="protein sequence ID" value="TXK05937.1"/>
    <property type="molecule type" value="Genomic_DNA"/>
</dbReference>
<dbReference type="AlphaFoldDB" id="A0A5C8HQZ2"/>
<dbReference type="OrthoDB" id="3733498at2"/>
<dbReference type="InterPro" id="IPR008407">
    <property type="entry name" value="Brnchd-chn_aa_trnsp_AzlD"/>
</dbReference>
<feature type="transmembrane region" description="Helical" evidence="1">
    <location>
        <begin position="69"/>
        <end position="97"/>
    </location>
</feature>
<keyword evidence="1" id="KW-1133">Transmembrane helix</keyword>
<keyword evidence="1" id="KW-0812">Transmembrane</keyword>
<dbReference type="RefSeq" id="WP_147824749.1">
    <property type="nucleotide sequence ID" value="NZ_BAAARG010000001.1"/>
</dbReference>
<keyword evidence="3" id="KW-1185">Reference proteome</keyword>
<evidence type="ECO:0000313" key="3">
    <source>
        <dbReference type="Proteomes" id="UP000321196"/>
    </source>
</evidence>
<evidence type="ECO:0000313" key="2">
    <source>
        <dbReference type="EMBL" id="TXK05937.1"/>
    </source>
</evidence>
<reference evidence="2 3" key="1">
    <citation type="submission" date="2019-08" db="EMBL/GenBank/DDBJ databases">
        <authorList>
            <person name="Dong K."/>
        </authorList>
    </citation>
    <scope>NUCLEOTIDE SEQUENCE [LARGE SCALE GENOMIC DNA]</scope>
    <source>
        <strain evidence="2 3">M4-8</strain>
    </source>
</reference>
<gene>
    <name evidence="2" type="ORF">FVP60_02885</name>
</gene>
<evidence type="ECO:0000256" key="1">
    <source>
        <dbReference type="SAM" id="Phobius"/>
    </source>
</evidence>
<accession>A0A5C8HQZ2</accession>
<organism evidence="2 3">
    <name type="scientific">Microbacterium mitrae</name>
    <dbReference type="NCBI Taxonomy" id="664640"/>
    <lineage>
        <taxon>Bacteria</taxon>
        <taxon>Bacillati</taxon>
        <taxon>Actinomycetota</taxon>
        <taxon>Actinomycetes</taxon>
        <taxon>Micrococcales</taxon>
        <taxon>Microbacteriaceae</taxon>
        <taxon>Microbacterium</taxon>
    </lineage>
</organism>
<name>A0A5C8HQZ2_9MICO</name>